<keyword evidence="1" id="KW-0732">Signal</keyword>
<accession>A0A840E3Q1</accession>
<name>A0A840E3Q1_9BACT</name>
<dbReference type="EMBL" id="JACIFF010000001">
    <property type="protein sequence ID" value="MBB4078295.1"/>
    <property type="molecule type" value="Genomic_DNA"/>
</dbReference>
<gene>
    <name evidence="2" type="ORF">GGR28_000896</name>
</gene>
<evidence type="ECO:0000313" key="2">
    <source>
        <dbReference type="EMBL" id="MBB4078295.1"/>
    </source>
</evidence>
<sequence length="419" mass="43956">MLTHLRRTLHWLACLAYLLTSGHLSAQFAGGSGDGFFTGGVVQLTFDGLPAGVRAVYTGGAGDGFGTDHYTVTLSGASLSGLYSGGPADGFDHEPGTFSLTGMNLDAVFSGGGGDGFDRQTVHITLSGADIQVAFAGGDGDGFSRETAVGTLAGGTLASMFAGGDGDGFDHLTANFLLNGTLLLEIFVGGPGDGADHQTYSATVSGLNMAIVYGGGGGSGFHANYFFGVVPLPLTLVSFDAIPEEQYVLVKWVTEDEVGTDFFTIEKTVDGHAFSTVGTTPAAGTSAPGERLFYELHDNEPYSGTSFYRLQTTDFDGAISLSHLVEVRYAQSSDWTFTLFPNPNTGRHFSVQTSGIAAGGQLTIEVYDASGRQLFQQKYQHDEDRAQLIELSSRLVPGSYLIRASHGAEGQQAKILLVQ</sequence>
<dbReference type="NCBIfam" id="TIGR04183">
    <property type="entry name" value="Por_Secre_tail"/>
    <property type="match status" value="1"/>
</dbReference>
<dbReference type="InterPro" id="IPR026444">
    <property type="entry name" value="Secre_tail"/>
</dbReference>
<feature type="signal peptide" evidence="1">
    <location>
        <begin position="1"/>
        <end position="26"/>
    </location>
</feature>
<proteinExistence type="predicted"/>
<comment type="caution">
    <text evidence="2">The sequence shown here is derived from an EMBL/GenBank/DDBJ whole genome shotgun (WGS) entry which is preliminary data.</text>
</comment>
<reference evidence="2 3" key="1">
    <citation type="submission" date="2020-08" db="EMBL/GenBank/DDBJ databases">
        <title>Genomic Encyclopedia of Type Strains, Phase IV (KMG-IV): sequencing the most valuable type-strain genomes for metagenomic binning, comparative biology and taxonomic classification.</title>
        <authorList>
            <person name="Goeker M."/>
        </authorList>
    </citation>
    <scope>NUCLEOTIDE SEQUENCE [LARGE SCALE GENOMIC DNA]</scope>
    <source>
        <strain evidence="2 3">DSM 105137</strain>
    </source>
</reference>
<evidence type="ECO:0000256" key="1">
    <source>
        <dbReference type="SAM" id="SignalP"/>
    </source>
</evidence>
<feature type="chain" id="PRO_5032910862" description="Secreted protein (Por secretion system target)" evidence="1">
    <location>
        <begin position="27"/>
        <end position="419"/>
    </location>
</feature>
<evidence type="ECO:0008006" key="4">
    <source>
        <dbReference type="Google" id="ProtNLM"/>
    </source>
</evidence>
<evidence type="ECO:0000313" key="3">
    <source>
        <dbReference type="Proteomes" id="UP000576209"/>
    </source>
</evidence>
<keyword evidence="3" id="KW-1185">Reference proteome</keyword>
<dbReference type="RefSeq" id="WP_183494506.1">
    <property type="nucleotide sequence ID" value="NZ_JACIFF010000001.1"/>
</dbReference>
<organism evidence="2 3">
    <name type="scientific">Neolewinella aquimaris</name>
    <dbReference type="NCBI Taxonomy" id="1835722"/>
    <lineage>
        <taxon>Bacteria</taxon>
        <taxon>Pseudomonadati</taxon>
        <taxon>Bacteroidota</taxon>
        <taxon>Saprospiria</taxon>
        <taxon>Saprospirales</taxon>
        <taxon>Lewinellaceae</taxon>
        <taxon>Neolewinella</taxon>
    </lineage>
</organism>
<protein>
    <recommendedName>
        <fullName evidence="4">Secreted protein (Por secretion system target)</fullName>
    </recommendedName>
</protein>
<dbReference type="Proteomes" id="UP000576209">
    <property type="component" value="Unassembled WGS sequence"/>
</dbReference>
<dbReference type="AlphaFoldDB" id="A0A840E3Q1"/>